<reference evidence="2" key="1">
    <citation type="submission" date="2021-07" db="EMBL/GenBank/DDBJ databases">
        <authorList>
            <person name="Durling M."/>
        </authorList>
    </citation>
    <scope>NUCLEOTIDE SEQUENCE</scope>
</reference>
<sequence>MARTKQTARKSQSTDTSLEIQKGAKKRTAGEANVAGETPQKRAAIQQTVNPAASSSSSSIPQYVYAVIYSSMKVYTGDYEDHYGGGDEEKPEVLAVYSDVDDANRRVVREYGEWDGTVNPHEESSFDFTGPSYEWQVDSDNDIEGRKVAIEKWTLYGPGSEPVKKRERLIPGEEGFDDEESDD</sequence>
<comment type="caution">
    <text evidence="2">The sequence shown here is derived from an EMBL/GenBank/DDBJ whole genome shotgun (WGS) entry which is preliminary data.</text>
</comment>
<evidence type="ECO:0000256" key="1">
    <source>
        <dbReference type="SAM" id="MobiDB-lite"/>
    </source>
</evidence>
<protein>
    <submittedName>
        <fullName evidence="2">Uncharacterized protein</fullName>
    </submittedName>
</protein>
<evidence type="ECO:0000313" key="2">
    <source>
        <dbReference type="EMBL" id="CAG8976413.1"/>
    </source>
</evidence>
<feature type="compositionally biased region" description="Acidic residues" evidence="1">
    <location>
        <begin position="174"/>
        <end position="183"/>
    </location>
</feature>
<dbReference type="Proteomes" id="UP000701801">
    <property type="component" value="Unassembled WGS sequence"/>
</dbReference>
<organism evidence="2 3">
    <name type="scientific">Hymenoscyphus albidus</name>
    <dbReference type="NCBI Taxonomy" id="595503"/>
    <lineage>
        <taxon>Eukaryota</taxon>
        <taxon>Fungi</taxon>
        <taxon>Dikarya</taxon>
        <taxon>Ascomycota</taxon>
        <taxon>Pezizomycotina</taxon>
        <taxon>Leotiomycetes</taxon>
        <taxon>Helotiales</taxon>
        <taxon>Helotiaceae</taxon>
        <taxon>Hymenoscyphus</taxon>
    </lineage>
</organism>
<accession>A0A9N9LMH3</accession>
<gene>
    <name evidence="2" type="ORF">HYALB_00008538</name>
</gene>
<feature type="region of interest" description="Disordered" evidence="1">
    <location>
        <begin position="159"/>
        <end position="183"/>
    </location>
</feature>
<proteinExistence type="predicted"/>
<dbReference type="EMBL" id="CAJVRM010000175">
    <property type="protein sequence ID" value="CAG8976413.1"/>
    <property type="molecule type" value="Genomic_DNA"/>
</dbReference>
<name>A0A9N9LMH3_9HELO</name>
<feature type="compositionally biased region" description="Polar residues" evidence="1">
    <location>
        <begin position="9"/>
        <end position="19"/>
    </location>
</feature>
<evidence type="ECO:0000313" key="3">
    <source>
        <dbReference type="Proteomes" id="UP000701801"/>
    </source>
</evidence>
<dbReference type="OrthoDB" id="10382343at2759"/>
<feature type="region of interest" description="Disordered" evidence="1">
    <location>
        <begin position="1"/>
        <end position="58"/>
    </location>
</feature>
<feature type="compositionally biased region" description="Basic and acidic residues" evidence="1">
    <location>
        <begin position="162"/>
        <end position="171"/>
    </location>
</feature>
<dbReference type="AlphaFoldDB" id="A0A9N9LMH3"/>
<keyword evidence="3" id="KW-1185">Reference proteome</keyword>